<evidence type="ECO:0008006" key="3">
    <source>
        <dbReference type="Google" id="ProtNLM"/>
    </source>
</evidence>
<reference evidence="1" key="1">
    <citation type="journal article" date="2020" name="Cell">
        <title>Large-Scale Comparative Analyses of Tick Genomes Elucidate Their Genetic Diversity and Vector Capacities.</title>
        <authorList>
            <consortium name="Tick Genome and Microbiome Consortium (TIGMIC)"/>
            <person name="Jia N."/>
            <person name="Wang J."/>
            <person name="Shi W."/>
            <person name="Du L."/>
            <person name="Sun Y."/>
            <person name="Zhan W."/>
            <person name="Jiang J.F."/>
            <person name="Wang Q."/>
            <person name="Zhang B."/>
            <person name="Ji P."/>
            <person name="Bell-Sakyi L."/>
            <person name="Cui X.M."/>
            <person name="Yuan T.T."/>
            <person name="Jiang B.G."/>
            <person name="Yang W.F."/>
            <person name="Lam T.T."/>
            <person name="Chang Q.C."/>
            <person name="Ding S.J."/>
            <person name="Wang X.J."/>
            <person name="Zhu J.G."/>
            <person name="Ruan X.D."/>
            <person name="Zhao L."/>
            <person name="Wei J.T."/>
            <person name="Ye R.Z."/>
            <person name="Que T.C."/>
            <person name="Du C.H."/>
            <person name="Zhou Y.H."/>
            <person name="Cheng J.X."/>
            <person name="Dai P.F."/>
            <person name="Guo W.B."/>
            <person name="Han X.H."/>
            <person name="Huang E.J."/>
            <person name="Li L.F."/>
            <person name="Wei W."/>
            <person name="Gao Y.C."/>
            <person name="Liu J.Z."/>
            <person name="Shao H.Z."/>
            <person name="Wang X."/>
            <person name="Wang C.C."/>
            <person name="Yang T.C."/>
            <person name="Huo Q.B."/>
            <person name="Li W."/>
            <person name="Chen H.Y."/>
            <person name="Chen S.E."/>
            <person name="Zhou L.G."/>
            <person name="Ni X.B."/>
            <person name="Tian J.H."/>
            <person name="Sheng Y."/>
            <person name="Liu T."/>
            <person name="Pan Y.S."/>
            <person name="Xia L.Y."/>
            <person name="Li J."/>
            <person name="Zhao F."/>
            <person name="Cao W.C."/>
        </authorList>
    </citation>
    <scope>NUCLEOTIDE SEQUENCE</scope>
    <source>
        <strain evidence="1">Rsan-2018</strain>
    </source>
</reference>
<gene>
    <name evidence="1" type="ORF">HPB52_013874</name>
</gene>
<evidence type="ECO:0000313" key="1">
    <source>
        <dbReference type="EMBL" id="KAH7983717.1"/>
    </source>
</evidence>
<keyword evidence="2" id="KW-1185">Reference proteome</keyword>
<evidence type="ECO:0000313" key="2">
    <source>
        <dbReference type="Proteomes" id="UP000821837"/>
    </source>
</evidence>
<protein>
    <recommendedName>
        <fullName evidence="3">DNA helicase</fullName>
    </recommendedName>
</protein>
<comment type="caution">
    <text evidence="1">The sequence shown here is derived from an EMBL/GenBank/DDBJ whole genome shotgun (WGS) entry which is preliminary data.</text>
</comment>
<organism evidence="1 2">
    <name type="scientific">Rhipicephalus sanguineus</name>
    <name type="common">Brown dog tick</name>
    <name type="synonym">Ixodes sanguineus</name>
    <dbReference type="NCBI Taxonomy" id="34632"/>
    <lineage>
        <taxon>Eukaryota</taxon>
        <taxon>Metazoa</taxon>
        <taxon>Ecdysozoa</taxon>
        <taxon>Arthropoda</taxon>
        <taxon>Chelicerata</taxon>
        <taxon>Arachnida</taxon>
        <taxon>Acari</taxon>
        <taxon>Parasitiformes</taxon>
        <taxon>Ixodida</taxon>
        <taxon>Ixodoidea</taxon>
        <taxon>Ixodidae</taxon>
        <taxon>Rhipicephalinae</taxon>
        <taxon>Rhipicephalus</taxon>
        <taxon>Rhipicephalus</taxon>
    </lineage>
</organism>
<dbReference type="EMBL" id="JABSTV010001245">
    <property type="protein sequence ID" value="KAH7983717.1"/>
    <property type="molecule type" value="Genomic_DNA"/>
</dbReference>
<accession>A0A9D4TA87</accession>
<sequence>MCGDVRQLPPIRAAEVYRNSRLHQSIFDEESMPWHSLSYYQLNHVVRQIDERFATLLTKIGRGLAPDEMSLLESRFVTTEEAARKCPSGVRLFYTKMLMPTI</sequence>
<dbReference type="VEuPathDB" id="VectorBase:RSAN_049228"/>
<reference evidence="1" key="2">
    <citation type="submission" date="2021-09" db="EMBL/GenBank/DDBJ databases">
        <authorList>
            <person name="Jia N."/>
            <person name="Wang J."/>
            <person name="Shi W."/>
            <person name="Du L."/>
            <person name="Sun Y."/>
            <person name="Zhan W."/>
            <person name="Jiang J."/>
            <person name="Wang Q."/>
            <person name="Zhang B."/>
            <person name="Ji P."/>
            <person name="Sakyi L.B."/>
            <person name="Cui X."/>
            <person name="Yuan T."/>
            <person name="Jiang B."/>
            <person name="Yang W."/>
            <person name="Lam T.T.-Y."/>
            <person name="Chang Q."/>
            <person name="Ding S."/>
            <person name="Wang X."/>
            <person name="Zhu J."/>
            <person name="Ruan X."/>
            <person name="Zhao L."/>
            <person name="Wei J."/>
            <person name="Que T."/>
            <person name="Du C."/>
            <person name="Cheng J."/>
            <person name="Dai P."/>
            <person name="Han X."/>
            <person name="Huang E."/>
            <person name="Gao Y."/>
            <person name="Liu J."/>
            <person name="Shao H."/>
            <person name="Ye R."/>
            <person name="Li L."/>
            <person name="Wei W."/>
            <person name="Wang X."/>
            <person name="Wang C."/>
            <person name="Huo Q."/>
            <person name="Li W."/>
            <person name="Guo W."/>
            <person name="Chen H."/>
            <person name="Chen S."/>
            <person name="Zhou L."/>
            <person name="Zhou L."/>
            <person name="Ni X."/>
            <person name="Tian J."/>
            <person name="Zhou Y."/>
            <person name="Sheng Y."/>
            <person name="Liu T."/>
            <person name="Pan Y."/>
            <person name="Xia L."/>
            <person name="Li J."/>
            <person name="Zhao F."/>
            <person name="Cao W."/>
        </authorList>
    </citation>
    <scope>NUCLEOTIDE SEQUENCE</scope>
    <source>
        <strain evidence="1">Rsan-2018</strain>
        <tissue evidence="1">Larvae</tissue>
    </source>
</reference>
<name>A0A9D4TA87_RHISA</name>
<proteinExistence type="predicted"/>
<dbReference type="Proteomes" id="UP000821837">
    <property type="component" value="Chromosome 1"/>
</dbReference>
<dbReference type="AlphaFoldDB" id="A0A9D4TA87"/>